<dbReference type="AlphaFoldDB" id="W1J4D5"/>
<feature type="region of interest" description="Disordered" evidence="1">
    <location>
        <begin position="205"/>
        <end position="244"/>
    </location>
</feature>
<evidence type="ECO:0000313" key="3">
    <source>
        <dbReference type="Proteomes" id="UP000019202"/>
    </source>
</evidence>
<protein>
    <submittedName>
        <fullName evidence="2">Phage protein</fullName>
    </submittedName>
</protein>
<feature type="compositionally biased region" description="Basic and acidic residues" evidence="1">
    <location>
        <begin position="229"/>
        <end position="239"/>
    </location>
</feature>
<dbReference type="Proteomes" id="UP000019202">
    <property type="component" value="Unassembled WGS sequence"/>
</dbReference>
<dbReference type="RefSeq" id="WP_038242140.1">
    <property type="nucleotide sequence ID" value="NZ_CAWLWS010000150.1"/>
</dbReference>
<dbReference type="STRING" id="1427518.XSR1_860004"/>
<keyword evidence="3" id="KW-1185">Reference proteome</keyword>
<gene>
    <name evidence="2" type="ORF">XSR1_860004</name>
</gene>
<evidence type="ECO:0000256" key="1">
    <source>
        <dbReference type="SAM" id="MobiDB-lite"/>
    </source>
</evidence>
<dbReference type="OrthoDB" id="9810174at2"/>
<comment type="caution">
    <text evidence="2">The sequence shown here is derived from an EMBL/GenBank/DDBJ whole genome shotgun (WGS) entry which is preliminary data.</text>
</comment>
<sequence>MTKTFKTPFAAQGDRVAIPNEVQPDGSVSYMQGYGYDYERDQNTDPAAKDIEREKMNSMFHDITEAVGEMQVYGAAQWTPEAQPYPLRAVVYHKQKLWQSRIENNKAEPKTGNAWIELKADLTAAEVGAYDKEETNQRFQPLGNYTLAGYSYGKEESDTRFQPKGNYQSAGNYALKGESYVKSESDAKYQPKGSYLTAGYSYSKDESNGRFQPKGNYAPAGNYAPKGESYTKPESDAKYQPKGNYQSAGHYALRGESYTKGESDGKYQPRGNYQPAGNYQVAGYYQPAGNYALRGESYTKGESDSRYLALGSRGVSTAASRINLDDGQTVNIGRDCRGKVIWVYGNESYLGGAMTIIPHDNYSVTTHHGSDGRLTLTLINNGTTIKVIYTQGSTRLTRVDVWE</sequence>
<accession>W1J4D5</accession>
<dbReference type="GeneID" id="97124110"/>
<name>W1J4D5_9GAMM</name>
<proteinExistence type="predicted"/>
<dbReference type="EMBL" id="CBXF010000150">
    <property type="protein sequence ID" value="CDL85627.1"/>
    <property type="molecule type" value="Genomic_DNA"/>
</dbReference>
<reference evidence="2" key="1">
    <citation type="submission" date="2013-11" db="EMBL/GenBank/DDBJ databases">
        <title>Draft genome sequence and annotation of the entomopathogenic bacteria, Xenorhabdus cabanillasi strain JM26 and Xenorhabdus szentirmai strain DSM 16338.</title>
        <authorList>
            <person name="Gualtieri M."/>
            <person name="Ogier J.C."/>
            <person name="Pages S."/>
            <person name="Givaudan A."/>
            <person name="Gaudriault S."/>
        </authorList>
    </citation>
    <scope>NUCLEOTIDE SEQUENCE [LARGE SCALE GENOMIC DNA]</scope>
    <source>
        <strain evidence="2">DSM 16338</strain>
    </source>
</reference>
<evidence type="ECO:0000313" key="2">
    <source>
        <dbReference type="EMBL" id="CDL85627.1"/>
    </source>
</evidence>
<organism evidence="2 3">
    <name type="scientific">Xenorhabdus szentirmaii DSM 16338</name>
    <dbReference type="NCBI Taxonomy" id="1427518"/>
    <lineage>
        <taxon>Bacteria</taxon>
        <taxon>Pseudomonadati</taxon>
        <taxon>Pseudomonadota</taxon>
        <taxon>Gammaproteobacteria</taxon>
        <taxon>Enterobacterales</taxon>
        <taxon>Morganellaceae</taxon>
        <taxon>Xenorhabdus</taxon>
    </lineage>
</organism>